<dbReference type="HOGENOM" id="CLU_3277022_0_0_11"/>
<comment type="caution">
    <text evidence="1">The sequence shown here is derived from an EMBL/GenBank/DDBJ whole genome shotgun (WGS) entry which is preliminary data.</text>
</comment>
<name>S4MWB4_9ACTN</name>
<dbReference type="SUPFAM" id="SSF56322">
    <property type="entry name" value="ADC synthase"/>
    <property type="match status" value="1"/>
</dbReference>
<dbReference type="InterPro" id="IPR005801">
    <property type="entry name" value="ADC_synthase"/>
</dbReference>
<organism evidence="1 2">
    <name type="scientific">Streptomyces afghaniensis 772</name>
    <dbReference type="NCBI Taxonomy" id="1283301"/>
    <lineage>
        <taxon>Bacteria</taxon>
        <taxon>Bacillati</taxon>
        <taxon>Actinomycetota</taxon>
        <taxon>Actinomycetes</taxon>
        <taxon>Kitasatosporales</taxon>
        <taxon>Streptomycetaceae</taxon>
        <taxon>Streptomyces</taxon>
    </lineage>
</organism>
<accession>S4MWB4</accession>
<protein>
    <submittedName>
        <fullName evidence="1">Uncharacterized protein</fullName>
    </submittedName>
</protein>
<dbReference type="EMBL" id="AOPY01001475">
    <property type="protein sequence ID" value="EPJ38077.1"/>
    <property type="molecule type" value="Genomic_DNA"/>
</dbReference>
<dbReference type="PATRIC" id="fig|1283301.3.peg.4869"/>
<gene>
    <name evidence="1" type="ORF">STAFG_4897</name>
</gene>
<keyword evidence="2" id="KW-1185">Reference proteome</keyword>
<dbReference type="Gene3D" id="3.60.120.10">
    <property type="entry name" value="Anthranilate synthase"/>
    <property type="match status" value="1"/>
</dbReference>
<dbReference type="Proteomes" id="UP000015001">
    <property type="component" value="Unassembled WGS sequence"/>
</dbReference>
<dbReference type="AlphaFoldDB" id="S4MWB4"/>
<evidence type="ECO:0000313" key="1">
    <source>
        <dbReference type="EMBL" id="EPJ38077.1"/>
    </source>
</evidence>
<dbReference type="RefSeq" id="WP_020273788.1">
    <property type="nucleotide sequence ID" value="NZ_KE354232.1"/>
</dbReference>
<sequence>MRAGTSYEVCLTNAARLPAPPDALEFYRTLRRDNRPRTRRS</sequence>
<proteinExistence type="predicted"/>
<reference evidence="1 2" key="1">
    <citation type="submission" date="2013-02" db="EMBL/GenBank/DDBJ databases">
        <title>Draft Genome Sequence of Streptomyces afghaniensis, Which Produces Compounds of the Julimycin B-Complex.</title>
        <authorList>
            <person name="Gruening B.A."/>
            <person name="Praeg A."/>
            <person name="Erxleben A."/>
            <person name="Guenther S."/>
            <person name="Fiedler H.-P."/>
            <person name="Goodfellow M."/>
            <person name="Mueller M."/>
        </authorList>
    </citation>
    <scope>NUCLEOTIDE SEQUENCE [LARGE SCALE GENOMIC DNA]</scope>
    <source>
        <strain evidence="1 2">772</strain>
    </source>
</reference>
<evidence type="ECO:0000313" key="2">
    <source>
        <dbReference type="Proteomes" id="UP000015001"/>
    </source>
</evidence>